<dbReference type="GO" id="GO:0097176">
    <property type="term" value="P:epoxide metabolic process"/>
    <property type="evidence" value="ECO:0007669"/>
    <property type="project" value="TreeGrafter"/>
</dbReference>
<comment type="similarity">
    <text evidence="1">Belongs to the peptidase S33 family.</text>
</comment>
<keyword evidence="2" id="KW-0378">Hydrolase</keyword>
<organism evidence="3 4">
    <name type="scientific">Streptomyces violaceusniger</name>
    <dbReference type="NCBI Taxonomy" id="68280"/>
    <lineage>
        <taxon>Bacteria</taxon>
        <taxon>Bacillati</taxon>
        <taxon>Actinomycetota</taxon>
        <taxon>Actinomycetes</taxon>
        <taxon>Kitasatosporales</taxon>
        <taxon>Streptomycetaceae</taxon>
        <taxon>Streptomyces</taxon>
        <taxon>Streptomyces violaceusniger group</taxon>
    </lineage>
</organism>
<comment type="caution">
    <text evidence="3">The sequence shown here is derived from an EMBL/GenBank/DDBJ whole genome shotgun (WGS) entry which is preliminary data.</text>
</comment>
<name>A0A4D4KWE8_STRVO</name>
<dbReference type="EMBL" id="BJHW01000001">
    <property type="protein sequence ID" value="GDY50169.1"/>
    <property type="molecule type" value="Genomic_DNA"/>
</dbReference>
<dbReference type="SUPFAM" id="SSF53474">
    <property type="entry name" value="alpha/beta-Hydrolases"/>
    <property type="match status" value="1"/>
</dbReference>
<evidence type="ECO:0000256" key="1">
    <source>
        <dbReference type="ARBA" id="ARBA00010088"/>
    </source>
</evidence>
<dbReference type="Proteomes" id="UP000301309">
    <property type="component" value="Unassembled WGS sequence"/>
</dbReference>
<dbReference type="AlphaFoldDB" id="A0A4D4KWE8"/>
<dbReference type="InterPro" id="IPR029058">
    <property type="entry name" value="AB_hydrolase_fold"/>
</dbReference>
<accession>A0A4D4KWE8</accession>
<proteinExistence type="inferred from homology"/>
<dbReference type="PANTHER" id="PTHR21661">
    <property type="entry name" value="EPOXIDE HYDROLASE 1-RELATED"/>
    <property type="match status" value="1"/>
</dbReference>
<evidence type="ECO:0008006" key="5">
    <source>
        <dbReference type="Google" id="ProtNLM"/>
    </source>
</evidence>
<evidence type="ECO:0000313" key="3">
    <source>
        <dbReference type="EMBL" id="GDY50169.1"/>
    </source>
</evidence>
<dbReference type="Gene3D" id="3.40.50.1820">
    <property type="entry name" value="alpha/beta hydrolase"/>
    <property type="match status" value="1"/>
</dbReference>
<dbReference type="GO" id="GO:0004301">
    <property type="term" value="F:epoxide hydrolase activity"/>
    <property type="evidence" value="ECO:0007669"/>
    <property type="project" value="TreeGrafter"/>
</dbReference>
<evidence type="ECO:0000313" key="4">
    <source>
        <dbReference type="Proteomes" id="UP000301309"/>
    </source>
</evidence>
<keyword evidence="4" id="KW-1185">Reference proteome</keyword>
<reference evidence="3 4" key="1">
    <citation type="journal article" date="2020" name="Int. J. Syst. Evol. Microbiol.">
        <title>Reclassification of Streptomyces castelarensis and Streptomyces sporoclivatus as later heterotypic synonyms of Streptomyces antimycoticus.</title>
        <authorList>
            <person name="Komaki H."/>
            <person name="Tamura T."/>
        </authorList>
    </citation>
    <scope>NUCLEOTIDE SEQUENCE [LARGE SCALE GENOMIC DNA]</scope>
    <source>
        <strain evidence="3 4">NBRC 13459</strain>
    </source>
</reference>
<sequence length="150" mass="16705">MIGTRSLALRAGPSTPNLTDSPAGLAAWIVEKLQSWGTCGDDLESVYTRDEILDLLTEYWVTGPIGSSIRSYGAMVENPAEQLSRRVEVPSGFTMFPHDFKNAPQAFLERMTNLVHLSEPERGGHFAPFEEPDLYVQELRTFFGVALSRQ</sequence>
<protein>
    <recommendedName>
        <fullName evidence="5">Epoxide hydrolase</fullName>
    </recommendedName>
</protein>
<gene>
    <name evidence="3" type="ORF">SVIO_007920</name>
</gene>
<dbReference type="PANTHER" id="PTHR21661:SF35">
    <property type="entry name" value="EPOXIDE HYDROLASE"/>
    <property type="match status" value="1"/>
</dbReference>
<evidence type="ECO:0000256" key="2">
    <source>
        <dbReference type="ARBA" id="ARBA00022801"/>
    </source>
</evidence>